<dbReference type="GO" id="GO:0103026">
    <property type="term" value="F:fructose-1-phosphatase activity"/>
    <property type="evidence" value="ECO:0007669"/>
    <property type="project" value="RHEA"/>
</dbReference>
<dbReference type="InterPro" id="IPR036075">
    <property type="entry name" value="ARMT-1-like_metal-bd_sf"/>
</dbReference>
<reference evidence="12 13" key="1">
    <citation type="submission" date="2015-04" db="EMBL/GenBank/DDBJ databases">
        <authorList>
            <person name="Syromyatnikov M.Y."/>
            <person name="Popov V.N."/>
        </authorList>
    </citation>
    <scope>NUCLEOTIDE SEQUENCE [LARGE SCALE GENOMIC DNA]</scope>
</reference>
<dbReference type="OrthoDB" id="541375at2759"/>
<keyword evidence="6 10" id="KW-0378">Hydrolase</keyword>
<keyword evidence="13" id="KW-1185">Reference proteome</keyword>
<evidence type="ECO:0000256" key="8">
    <source>
        <dbReference type="ARBA" id="ARBA00045980"/>
    </source>
</evidence>
<comment type="function">
    <text evidence="8 10">Metal-dependent phosphatase that shows phosphatase activity against several substrates, including fructose-1-phosphate and fructose-6-phosphate. Its preference for fructose-1-phosphate, a strong glycating agent that causes DNA damage rather than a canonical yeast metabolite, suggests a damage-control function in hexose phosphate metabolism. Has also been shown to have O-methyltransferase activity that methylates glutamate residues of target proteins to form gamma-glutamyl methyl ester residues. Possibly methylates PCNA, suggesting it is involved in the DNA damage response.</text>
</comment>
<comment type="catalytic activity">
    <reaction evidence="2 10">
        <text>beta-D-fructose 1-phosphate + H2O = D-fructose + phosphate</text>
        <dbReference type="Rhea" id="RHEA:35603"/>
        <dbReference type="ChEBI" id="CHEBI:15377"/>
        <dbReference type="ChEBI" id="CHEBI:37721"/>
        <dbReference type="ChEBI" id="CHEBI:43474"/>
        <dbReference type="ChEBI" id="CHEBI:138881"/>
    </reaction>
</comment>
<dbReference type="GO" id="GO:0006974">
    <property type="term" value="P:DNA damage response"/>
    <property type="evidence" value="ECO:0007669"/>
    <property type="project" value="TreeGrafter"/>
</dbReference>
<comment type="cofactor">
    <cofactor evidence="10">
        <name>Mn(2+)</name>
        <dbReference type="ChEBI" id="CHEBI:29035"/>
    </cofactor>
    <cofactor evidence="10">
        <name>Ni(2+)</name>
        <dbReference type="ChEBI" id="CHEBI:49786"/>
    </cofactor>
</comment>
<dbReference type="Proteomes" id="UP000183832">
    <property type="component" value="Unassembled WGS sequence"/>
</dbReference>
<keyword evidence="4" id="KW-0533">Nickel</keyword>
<sequence>MSNSIDFSKYKLSDEKTPINEQLTAHYKRSYAFYTIATRVPIIITNIIDQLTRDKEKIIQRYGEHCRDELKQCIGEISKLKYELQTDKKMTEIPGDESDQYEWNRLLKEIEPNNSYFSSVWLYAECYVYRRLKSIFDETISFGNFDYFEVSKKLELSHSMANIARVLKSVNDFNNTNSGHEKLGNFFRKLLKVNLWGNRNDLSITLGQEIEVSDIDPLADIEEYNKELLVDQTIDIWNCIKIERNDEKIVSFINDNAGYELLCDLVLADFIIHHKLAKKIRFYVKSIPWFISDVLPTDFRYTLDELRKHDKEVLREAGSRWESYLREGIFELIEPAHMFFTSPFEYYKMEKIAPELYHNIAEAHLVIFKGDLNYRKLLADTNWDTTTEFRTSLSGFEPTNLCALRTIKADLISGLQPGVADRLWEEEGSKWMSTGKYGVIQFIHKRVFTQ</sequence>
<dbReference type="FunFam" id="3.40.50.10880:FF:000005">
    <property type="entry name" value="DUF89-domain-containing protein"/>
    <property type="match status" value="1"/>
</dbReference>
<dbReference type="InterPro" id="IPR039763">
    <property type="entry name" value="ARMT1"/>
</dbReference>
<proteinExistence type="inferred from homology"/>
<dbReference type="GO" id="GO:0030643">
    <property type="term" value="P:intracellular phosphate ion homeostasis"/>
    <property type="evidence" value="ECO:0007669"/>
    <property type="project" value="UniProtKB-ARBA"/>
</dbReference>
<evidence type="ECO:0000256" key="9">
    <source>
        <dbReference type="ARBA" id="ARBA00048809"/>
    </source>
</evidence>
<dbReference type="GO" id="GO:0016462">
    <property type="term" value="F:pyrophosphatase activity"/>
    <property type="evidence" value="ECO:0007669"/>
    <property type="project" value="UniProtKB-ARBA"/>
</dbReference>
<dbReference type="EC" id="3.1.3.-" evidence="10"/>
<keyword evidence="5 10" id="KW-0479">Metal-binding</keyword>
<dbReference type="Pfam" id="PF01937">
    <property type="entry name" value="ARMT1-like_dom"/>
    <property type="match status" value="1"/>
</dbReference>
<dbReference type="EC" id="2.1.1.-" evidence="10"/>
<dbReference type="STRING" id="568069.A0A1J1I8Q8"/>
<evidence type="ECO:0000256" key="4">
    <source>
        <dbReference type="ARBA" id="ARBA00022596"/>
    </source>
</evidence>
<evidence type="ECO:0000256" key="2">
    <source>
        <dbReference type="ARBA" id="ARBA00001326"/>
    </source>
</evidence>
<evidence type="ECO:0000313" key="12">
    <source>
        <dbReference type="EMBL" id="CRK95956.1"/>
    </source>
</evidence>
<dbReference type="Gene3D" id="3.40.50.10880">
    <property type="entry name" value="Uncharacterised protein PF01937, DUF89, domain 3"/>
    <property type="match status" value="1"/>
</dbReference>
<dbReference type="GO" id="GO:0097023">
    <property type="term" value="F:fructose 6-phosphate aldolase activity"/>
    <property type="evidence" value="ECO:0007669"/>
    <property type="project" value="RHEA"/>
</dbReference>
<feature type="domain" description="Damage-control phosphatase ARMT1-like metal-binding" evidence="11">
    <location>
        <begin position="35"/>
        <end position="422"/>
    </location>
</feature>
<evidence type="ECO:0000256" key="1">
    <source>
        <dbReference type="ARBA" id="ARBA00000807"/>
    </source>
</evidence>
<comment type="catalytic activity">
    <reaction evidence="1 10">
        <text>L-glutamyl-[protein] + S-adenosyl-L-methionine = [protein]-L-glutamate 5-O-methyl ester + S-adenosyl-L-homocysteine</text>
        <dbReference type="Rhea" id="RHEA:24452"/>
        <dbReference type="Rhea" id="RHEA-COMP:10208"/>
        <dbReference type="Rhea" id="RHEA-COMP:10311"/>
        <dbReference type="ChEBI" id="CHEBI:29973"/>
        <dbReference type="ChEBI" id="CHEBI:57856"/>
        <dbReference type="ChEBI" id="CHEBI:59789"/>
        <dbReference type="ChEBI" id="CHEBI:82795"/>
    </reaction>
</comment>
<name>A0A1J1I8Q8_9DIPT</name>
<comment type="domain">
    <text evidence="10">Subfamily III proteins have a conserved RTxK motif about 40-50 residues from the C-terminus; the threonine may be replaced by serine or cysteine.</text>
</comment>
<evidence type="ECO:0000256" key="3">
    <source>
        <dbReference type="ARBA" id="ARBA00009519"/>
    </source>
</evidence>
<dbReference type="EMBL" id="CVRI01000043">
    <property type="protein sequence ID" value="CRK95956.1"/>
    <property type="molecule type" value="Genomic_DNA"/>
</dbReference>
<comment type="catalytic activity">
    <reaction evidence="9 10">
        <text>beta-D-fructose 6-phosphate = dihydroxyacetone + D-glyceraldehyde 3-phosphate</text>
        <dbReference type="Rhea" id="RHEA:28002"/>
        <dbReference type="ChEBI" id="CHEBI:16016"/>
        <dbReference type="ChEBI" id="CHEBI:57634"/>
        <dbReference type="ChEBI" id="CHEBI:59776"/>
    </reaction>
</comment>
<dbReference type="PANTHER" id="PTHR12260">
    <property type="entry name" value="DAMAGE-CONTROL PHOSPHATASE ARMT1"/>
    <property type="match status" value="1"/>
</dbReference>
<evidence type="ECO:0000256" key="6">
    <source>
        <dbReference type="ARBA" id="ARBA00022801"/>
    </source>
</evidence>
<dbReference type="GO" id="GO:0005634">
    <property type="term" value="C:nucleus"/>
    <property type="evidence" value="ECO:0007669"/>
    <property type="project" value="TreeGrafter"/>
</dbReference>
<gene>
    <name evidence="12" type="ORF">CLUMA_CG009399</name>
</gene>
<evidence type="ECO:0000256" key="10">
    <source>
        <dbReference type="RuleBase" id="RU367030"/>
    </source>
</evidence>
<evidence type="ECO:0000259" key="11">
    <source>
        <dbReference type="Pfam" id="PF01937"/>
    </source>
</evidence>
<dbReference type="InterPro" id="IPR002791">
    <property type="entry name" value="ARMT1-like_metal-bd"/>
</dbReference>
<dbReference type="GO" id="GO:0032259">
    <property type="term" value="P:methylation"/>
    <property type="evidence" value="ECO:0007669"/>
    <property type="project" value="UniProtKB-KW"/>
</dbReference>
<evidence type="ECO:0000313" key="13">
    <source>
        <dbReference type="Proteomes" id="UP000183832"/>
    </source>
</evidence>
<keyword evidence="7 10" id="KW-0464">Manganese</keyword>
<dbReference type="GO" id="GO:0008983">
    <property type="term" value="F:protein-glutamate O-methyltransferase activity"/>
    <property type="evidence" value="ECO:0007669"/>
    <property type="project" value="RHEA"/>
</dbReference>
<dbReference type="SUPFAM" id="SSF111321">
    <property type="entry name" value="AF1104-like"/>
    <property type="match status" value="1"/>
</dbReference>
<keyword evidence="10" id="KW-0808">Transferase</keyword>
<keyword evidence="10" id="KW-0489">Methyltransferase</keyword>
<protein>
    <recommendedName>
        <fullName evidence="10">Sugar phosphate phosphatase</fullName>
        <ecNumber evidence="10">2.1.1.-</ecNumber>
        <ecNumber evidence="10">3.1.3.-</ecNumber>
    </recommendedName>
</protein>
<dbReference type="Gene3D" id="1.20.930.60">
    <property type="match status" value="1"/>
</dbReference>
<comment type="similarity">
    <text evidence="3 10">Belongs to the damage-control phosphatase family. Sugar phosphate phosphatase III subfamily.</text>
</comment>
<organism evidence="12 13">
    <name type="scientific">Clunio marinus</name>
    <dbReference type="NCBI Taxonomy" id="568069"/>
    <lineage>
        <taxon>Eukaryota</taxon>
        <taxon>Metazoa</taxon>
        <taxon>Ecdysozoa</taxon>
        <taxon>Arthropoda</taxon>
        <taxon>Hexapoda</taxon>
        <taxon>Insecta</taxon>
        <taxon>Pterygota</taxon>
        <taxon>Neoptera</taxon>
        <taxon>Endopterygota</taxon>
        <taxon>Diptera</taxon>
        <taxon>Nematocera</taxon>
        <taxon>Chironomoidea</taxon>
        <taxon>Chironomidae</taxon>
        <taxon>Clunio</taxon>
    </lineage>
</organism>
<accession>A0A1J1I8Q8</accession>
<dbReference type="AlphaFoldDB" id="A0A1J1I8Q8"/>
<evidence type="ECO:0000256" key="7">
    <source>
        <dbReference type="ARBA" id="ARBA00023211"/>
    </source>
</evidence>
<dbReference type="FunFam" id="1.20.930.60:FF:000002">
    <property type="entry name" value="Protein-glutamate O-methyltransferase C1393.13"/>
    <property type="match status" value="1"/>
</dbReference>
<evidence type="ECO:0000256" key="5">
    <source>
        <dbReference type="ARBA" id="ARBA00022723"/>
    </source>
</evidence>
<dbReference type="PANTHER" id="PTHR12260:SF6">
    <property type="entry name" value="DAMAGE-CONTROL PHOSPHATASE ARMT1"/>
    <property type="match status" value="1"/>
</dbReference>
<dbReference type="GO" id="GO:0046872">
    <property type="term" value="F:metal ion binding"/>
    <property type="evidence" value="ECO:0007669"/>
    <property type="project" value="UniProtKB-UniRule"/>
</dbReference>